<accession>A0AAE1JI59</accession>
<comment type="caution">
    <text evidence="1">The sequence shown here is derived from an EMBL/GenBank/DDBJ whole genome shotgun (WGS) entry which is preliminary data.</text>
</comment>
<dbReference type="EMBL" id="JAWXYG010000006">
    <property type="protein sequence ID" value="KAK4269087.1"/>
    <property type="molecule type" value="Genomic_DNA"/>
</dbReference>
<name>A0AAE1JI59_9FABA</name>
<keyword evidence="2" id="KW-1185">Reference proteome</keyword>
<evidence type="ECO:0000313" key="1">
    <source>
        <dbReference type="EMBL" id="KAK4269087.1"/>
    </source>
</evidence>
<sequence>MQAMRMMRPFNSIRSQATADESLIAHAQSQANHQFLRPSSISSLRVDQGLPRRSPLSFSDQQAARQPVMFNSLGQQQEFKPIPTMFSHMAHLHCVLTNIDIRRRSKSF</sequence>
<proteinExistence type="predicted"/>
<reference evidence="1" key="1">
    <citation type="submission" date="2023-10" db="EMBL/GenBank/DDBJ databases">
        <title>Chromosome-level genome of the transformable northern wattle, Acacia crassicarpa.</title>
        <authorList>
            <person name="Massaro I."/>
            <person name="Sinha N.R."/>
            <person name="Poethig S."/>
            <person name="Leichty A.R."/>
        </authorList>
    </citation>
    <scope>NUCLEOTIDE SEQUENCE</scope>
    <source>
        <strain evidence="1">Acra3RX</strain>
        <tissue evidence="1">Leaf</tissue>
    </source>
</reference>
<dbReference type="Proteomes" id="UP001293593">
    <property type="component" value="Unassembled WGS sequence"/>
</dbReference>
<dbReference type="AlphaFoldDB" id="A0AAE1JI59"/>
<evidence type="ECO:0000313" key="2">
    <source>
        <dbReference type="Proteomes" id="UP001293593"/>
    </source>
</evidence>
<gene>
    <name evidence="1" type="ORF">QN277_022291</name>
</gene>
<organism evidence="1 2">
    <name type="scientific">Acacia crassicarpa</name>
    <name type="common">northern wattle</name>
    <dbReference type="NCBI Taxonomy" id="499986"/>
    <lineage>
        <taxon>Eukaryota</taxon>
        <taxon>Viridiplantae</taxon>
        <taxon>Streptophyta</taxon>
        <taxon>Embryophyta</taxon>
        <taxon>Tracheophyta</taxon>
        <taxon>Spermatophyta</taxon>
        <taxon>Magnoliopsida</taxon>
        <taxon>eudicotyledons</taxon>
        <taxon>Gunneridae</taxon>
        <taxon>Pentapetalae</taxon>
        <taxon>rosids</taxon>
        <taxon>fabids</taxon>
        <taxon>Fabales</taxon>
        <taxon>Fabaceae</taxon>
        <taxon>Caesalpinioideae</taxon>
        <taxon>mimosoid clade</taxon>
        <taxon>Acacieae</taxon>
        <taxon>Acacia</taxon>
    </lineage>
</organism>
<protein>
    <submittedName>
        <fullName evidence="1">Uncharacterized protein</fullName>
    </submittedName>
</protein>